<proteinExistence type="predicted"/>
<dbReference type="GO" id="GO:0004197">
    <property type="term" value="F:cysteine-type endopeptidase activity"/>
    <property type="evidence" value="ECO:0007669"/>
    <property type="project" value="InterPro"/>
</dbReference>
<dbReference type="InterPro" id="IPR029030">
    <property type="entry name" value="Caspase-like_dom_sf"/>
</dbReference>
<gene>
    <name evidence="2" type="primary">Contig19288.g20446</name>
    <name evidence="2" type="ORF">STYLEM_18681</name>
</gene>
<evidence type="ECO:0000313" key="2">
    <source>
        <dbReference type="EMBL" id="CDW89548.1"/>
    </source>
</evidence>
<organism evidence="2 3">
    <name type="scientific">Stylonychia lemnae</name>
    <name type="common">Ciliate</name>
    <dbReference type="NCBI Taxonomy" id="5949"/>
    <lineage>
        <taxon>Eukaryota</taxon>
        <taxon>Sar</taxon>
        <taxon>Alveolata</taxon>
        <taxon>Ciliophora</taxon>
        <taxon>Intramacronucleata</taxon>
        <taxon>Spirotrichea</taxon>
        <taxon>Stichotrichia</taxon>
        <taxon>Sporadotrichida</taxon>
        <taxon>Oxytrichidae</taxon>
        <taxon>Stylonychinae</taxon>
        <taxon>Stylonychia</taxon>
    </lineage>
</organism>
<reference evidence="2 3" key="1">
    <citation type="submission" date="2014-06" db="EMBL/GenBank/DDBJ databases">
        <authorList>
            <person name="Swart Estienne"/>
        </authorList>
    </citation>
    <scope>NUCLEOTIDE SEQUENCE [LARGE SCALE GENOMIC DNA]</scope>
    <source>
        <strain evidence="2 3">130c</strain>
    </source>
</reference>
<dbReference type="GO" id="GO:0006508">
    <property type="term" value="P:proteolysis"/>
    <property type="evidence" value="ECO:0007669"/>
    <property type="project" value="InterPro"/>
</dbReference>
<dbReference type="InParanoid" id="A0A078B7M0"/>
<dbReference type="Pfam" id="PF00656">
    <property type="entry name" value="Peptidase_C14"/>
    <property type="match status" value="1"/>
</dbReference>
<accession>A0A078B7M0</accession>
<evidence type="ECO:0000313" key="3">
    <source>
        <dbReference type="Proteomes" id="UP000039865"/>
    </source>
</evidence>
<name>A0A078B7M0_STYLE</name>
<feature type="domain" description="Peptidase C14 caspase" evidence="1">
    <location>
        <begin position="9"/>
        <end position="119"/>
    </location>
</feature>
<sequence length="557" mass="66033">MQINFDTTKLALLIGISDYCSYFKGRDDISQDQKQQNMSKCLIDVRRMKNALKRYDFDVVVLENIKYSDYLKEIDKIKDMINLGQLYVYFSGYFIDDDSKELQEEKQMVILADGRTISLYEEIKKNGVKKSVDIFIFADCLKLTKNDENTLDNQGIFNFSYDKQKLMYAHYRQTKYEQKFDTDCDQSVITAVFQANILHYRADVIMNALQFKNYLCMTQFMFQNEKQQDKILSKFSSIFTKKYEKKITFLDLEKQQIKKNQCNELSMEYIVETTDISNQYCQVINDIPISDWVFDGCTTQIGLVQPCHLVIGFNIQGYYSSKDNRIVLVSYNKESKIFTKIWSCHYFNSGRVDQIHTNFVNKTQKWELTVIGNHESQSYANFYIYDFDLKNKSCKVNSKQGPQYHAKQLLDIKYTKRINDDYILCQQKYNLTIFSVRSKYQYMFQFNKNNSTYVDACQIFIDKDSDRFYWLIVHGSEIYLCDYQDQNRQYKIYQSYYNSLSFNHGIIEVDKKQQTEKDQGNFKLVGWGSSGNKLQAFQIDPEIIDYLELKYIGKNNT</sequence>
<dbReference type="Gene3D" id="3.40.50.1460">
    <property type="match status" value="1"/>
</dbReference>
<dbReference type="InterPro" id="IPR011600">
    <property type="entry name" value="Pept_C14_caspase"/>
</dbReference>
<dbReference type="EMBL" id="CCKQ01017650">
    <property type="protein sequence ID" value="CDW89548.1"/>
    <property type="molecule type" value="Genomic_DNA"/>
</dbReference>
<dbReference type="Proteomes" id="UP000039865">
    <property type="component" value="Unassembled WGS sequence"/>
</dbReference>
<keyword evidence="3" id="KW-1185">Reference proteome</keyword>
<dbReference type="AlphaFoldDB" id="A0A078B7M0"/>
<evidence type="ECO:0000259" key="1">
    <source>
        <dbReference type="Pfam" id="PF00656"/>
    </source>
</evidence>
<protein>
    <recommendedName>
        <fullName evidence="1">Peptidase C14 caspase domain-containing protein</fullName>
    </recommendedName>
</protein>
<dbReference type="SUPFAM" id="SSF52129">
    <property type="entry name" value="Caspase-like"/>
    <property type="match status" value="1"/>
</dbReference>